<dbReference type="EMBL" id="BONZ01000064">
    <property type="protein sequence ID" value="GIH18240.1"/>
    <property type="molecule type" value="Genomic_DNA"/>
</dbReference>
<sequence length="103" mass="11685">MVEPAATQRLHQRFGDVLLAYDLGKRARPVLAIERQCHEYKLPLGCDEKGPPCTRQSPLILAAFRPWGGSRGVRRTRGLDKNTRCADGDGDRYPSRRRIRLEA</sequence>
<feature type="compositionally biased region" description="Basic and acidic residues" evidence="1">
    <location>
        <begin position="77"/>
        <end position="103"/>
    </location>
</feature>
<comment type="caution">
    <text evidence="2">The sequence shown here is derived from an EMBL/GenBank/DDBJ whole genome shotgun (WGS) entry which is preliminary data.</text>
</comment>
<evidence type="ECO:0000313" key="3">
    <source>
        <dbReference type="Proteomes" id="UP000642748"/>
    </source>
</evidence>
<keyword evidence="3" id="KW-1185">Reference proteome</keyword>
<accession>A0A8J3QVG6</accession>
<dbReference type="AlphaFoldDB" id="A0A8J3QVG6"/>
<organism evidence="2 3">
    <name type="scientific">Rugosimonospora africana</name>
    <dbReference type="NCBI Taxonomy" id="556532"/>
    <lineage>
        <taxon>Bacteria</taxon>
        <taxon>Bacillati</taxon>
        <taxon>Actinomycetota</taxon>
        <taxon>Actinomycetes</taxon>
        <taxon>Micromonosporales</taxon>
        <taxon>Micromonosporaceae</taxon>
        <taxon>Rugosimonospora</taxon>
    </lineage>
</organism>
<reference evidence="2" key="1">
    <citation type="submission" date="2021-01" db="EMBL/GenBank/DDBJ databases">
        <title>Whole genome shotgun sequence of Rugosimonospora africana NBRC 104875.</title>
        <authorList>
            <person name="Komaki H."/>
            <person name="Tamura T."/>
        </authorList>
    </citation>
    <scope>NUCLEOTIDE SEQUENCE</scope>
    <source>
        <strain evidence="2">NBRC 104875</strain>
    </source>
</reference>
<gene>
    <name evidence="2" type="ORF">Raf01_64120</name>
</gene>
<protein>
    <submittedName>
        <fullName evidence="2">Uncharacterized protein</fullName>
    </submittedName>
</protein>
<feature type="region of interest" description="Disordered" evidence="1">
    <location>
        <begin position="73"/>
        <end position="103"/>
    </location>
</feature>
<dbReference type="Proteomes" id="UP000642748">
    <property type="component" value="Unassembled WGS sequence"/>
</dbReference>
<proteinExistence type="predicted"/>
<evidence type="ECO:0000256" key="1">
    <source>
        <dbReference type="SAM" id="MobiDB-lite"/>
    </source>
</evidence>
<name>A0A8J3QVG6_9ACTN</name>
<evidence type="ECO:0000313" key="2">
    <source>
        <dbReference type="EMBL" id="GIH18240.1"/>
    </source>
</evidence>